<reference evidence="1 2" key="1">
    <citation type="submission" date="2014-03" db="EMBL/GenBank/DDBJ databases">
        <title>Draft Genome Sequences of 13 Willow Endophytes.</title>
        <authorList>
            <person name="Gan H.Y."/>
            <person name="Gan H.M."/>
            <person name="Savka M.A."/>
            <person name="Hudson A.O."/>
        </authorList>
    </citation>
    <scope>NUCLEOTIDE SEQUENCE [LARGE SCALE GENOMIC DNA]</scope>
    <source>
        <strain evidence="1 2">RIT293</strain>
    </source>
</reference>
<accession>A0A031FTB2</accession>
<protein>
    <recommendedName>
        <fullName evidence="3">HNH endonuclease</fullName>
    </recommendedName>
</protein>
<dbReference type="AlphaFoldDB" id="A0A031FTB2"/>
<organism evidence="1 2">
    <name type="scientific">Microbacterium oleivorans</name>
    <dbReference type="NCBI Taxonomy" id="273677"/>
    <lineage>
        <taxon>Bacteria</taxon>
        <taxon>Bacillati</taxon>
        <taxon>Actinomycetota</taxon>
        <taxon>Actinomycetes</taxon>
        <taxon>Micrococcales</taxon>
        <taxon>Microbacteriaceae</taxon>
        <taxon>Microbacterium</taxon>
    </lineage>
</organism>
<dbReference type="CDD" id="cd00085">
    <property type="entry name" value="HNHc"/>
    <property type="match status" value="1"/>
</dbReference>
<dbReference type="PATRIC" id="fig|273677.3.peg.2051"/>
<comment type="caution">
    <text evidence="1">The sequence shown here is derived from an EMBL/GenBank/DDBJ whole genome shotgun (WGS) entry which is preliminary data.</text>
</comment>
<keyword evidence="2" id="KW-1185">Reference proteome</keyword>
<dbReference type="eggNOG" id="COG1403">
    <property type="taxonomic scope" value="Bacteria"/>
</dbReference>
<evidence type="ECO:0000313" key="2">
    <source>
        <dbReference type="Proteomes" id="UP000024001"/>
    </source>
</evidence>
<sequence length="238" mass="25971">MICGCPVFDYEHIDGFDVTGHDDTRMTLLCPEHHREKTAGRLPISLVERWNGNPFNVGAQFSKGHPLYYEPNSGIVLKLGNLHFEPKPGFSHLVGIAAFGDFALGVGVTDTGHPVIDIDIRDQKDRPLFIVKSGELRVAPVNWDVDFVGTKLVLRSAPGQKVLDIALEATDGAVSVKAADFHLHGVHMTVGTKTKTGGFELPEMDGFWAQLTMRGLGIAIGDVAPPGYWFHLPIPRPS</sequence>
<dbReference type="EMBL" id="JFYO01000006">
    <property type="protein sequence ID" value="EZP26865.1"/>
    <property type="molecule type" value="Genomic_DNA"/>
</dbReference>
<dbReference type="InterPro" id="IPR003615">
    <property type="entry name" value="HNH_nuc"/>
</dbReference>
<evidence type="ECO:0000313" key="1">
    <source>
        <dbReference type="EMBL" id="EZP26865.1"/>
    </source>
</evidence>
<gene>
    <name evidence="1" type="ORF">BW34_02067</name>
</gene>
<name>A0A031FTB2_9MICO</name>
<dbReference type="Proteomes" id="UP000024001">
    <property type="component" value="Unassembled WGS sequence"/>
</dbReference>
<proteinExistence type="predicted"/>
<evidence type="ECO:0008006" key="3">
    <source>
        <dbReference type="Google" id="ProtNLM"/>
    </source>
</evidence>